<dbReference type="InterPro" id="IPR025351">
    <property type="entry name" value="Pvc16_N"/>
</dbReference>
<name>A0A919D4U7_9ACTN</name>
<dbReference type="Proteomes" id="UP000655443">
    <property type="component" value="Unassembled WGS sequence"/>
</dbReference>
<evidence type="ECO:0000313" key="2">
    <source>
        <dbReference type="EMBL" id="GHE08551.1"/>
    </source>
</evidence>
<comment type="caution">
    <text evidence="2">The sequence shown here is derived from an EMBL/GenBank/DDBJ whole genome shotgun (WGS) entry which is preliminary data.</text>
</comment>
<gene>
    <name evidence="2" type="ORF">GCM10010339_57740</name>
</gene>
<dbReference type="EMBL" id="BMVG01000017">
    <property type="protein sequence ID" value="GHE08551.1"/>
    <property type="molecule type" value="Genomic_DNA"/>
</dbReference>
<dbReference type="RefSeq" id="WP_189956565.1">
    <property type="nucleotide sequence ID" value="NZ_BMVG01000017.1"/>
</dbReference>
<dbReference type="Pfam" id="PF14065">
    <property type="entry name" value="Pvc16_N"/>
    <property type="match status" value="1"/>
</dbReference>
<feature type="domain" description="Pvc16 N-terminal" evidence="1">
    <location>
        <begin position="9"/>
        <end position="192"/>
    </location>
</feature>
<evidence type="ECO:0000259" key="1">
    <source>
        <dbReference type="Pfam" id="PF14065"/>
    </source>
</evidence>
<dbReference type="AlphaFoldDB" id="A0A919D4U7"/>
<keyword evidence="3" id="KW-1185">Reference proteome</keyword>
<sequence>MSNALAVPTVTAAITTLLQSRVDAAGIAPRPLVAPGPLDDDGHAPRVGVHLYRITRNEALSFVDLPTRTSTGVLRSKPRAALELHYLFTFRGTTTYQSEQLLALCAATLHAVPELTAELITTAVNGHQDLVGSDLGQAVERVRIIPESLTLDEVSRLWALYQPGSFTVTLAAAAGPVLVESSEVPGTVLPVRQVASGARSLAAPRLDAVAGPEGIGAPVRATDPMPLLQLYGGALAPLPGETLRVVLNGTPVATATVVDPGHLTIPLTGLKAGAHSVQVQRLTPPLDPALSSTSPAAASDPVAFTVVPTLSSVTAAPSPGPGDYHGTISAAVVPAVAAPQRVRLLLDSVAPGTVVALALDASPLAGAPPSAAVSAPVADAPRGTYRVTLEVDGVRSMPPLDSQGRYRLLEVTL</sequence>
<organism evidence="2 3">
    <name type="scientific">Streptomyces alanosinicus</name>
    <dbReference type="NCBI Taxonomy" id="68171"/>
    <lineage>
        <taxon>Bacteria</taxon>
        <taxon>Bacillati</taxon>
        <taxon>Actinomycetota</taxon>
        <taxon>Actinomycetes</taxon>
        <taxon>Kitasatosporales</taxon>
        <taxon>Streptomycetaceae</taxon>
        <taxon>Streptomyces</taxon>
    </lineage>
</organism>
<reference evidence="2" key="1">
    <citation type="journal article" date="2014" name="Int. J. Syst. Evol. Microbiol.">
        <title>Complete genome sequence of Corynebacterium casei LMG S-19264T (=DSM 44701T), isolated from a smear-ripened cheese.</title>
        <authorList>
            <consortium name="US DOE Joint Genome Institute (JGI-PGF)"/>
            <person name="Walter F."/>
            <person name="Albersmeier A."/>
            <person name="Kalinowski J."/>
            <person name="Ruckert C."/>
        </authorList>
    </citation>
    <scope>NUCLEOTIDE SEQUENCE</scope>
    <source>
        <strain evidence="2">JCM 4714</strain>
    </source>
</reference>
<proteinExistence type="predicted"/>
<protein>
    <recommendedName>
        <fullName evidence="1">Pvc16 N-terminal domain-containing protein</fullName>
    </recommendedName>
</protein>
<reference evidence="2" key="2">
    <citation type="submission" date="2020-09" db="EMBL/GenBank/DDBJ databases">
        <authorList>
            <person name="Sun Q."/>
            <person name="Ohkuma M."/>
        </authorList>
    </citation>
    <scope>NUCLEOTIDE SEQUENCE</scope>
    <source>
        <strain evidence="2">JCM 4714</strain>
    </source>
</reference>
<evidence type="ECO:0000313" key="3">
    <source>
        <dbReference type="Proteomes" id="UP000655443"/>
    </source>
</evidence>
<accession>A0A919D4U7</accession>